<sequence>MVAGVTPPLSDGYVKEMRDSRHRRGKTQTTSPDPPAQELRMFQARNSPSLRTMICQRRTRRAYSVEMGPKRVRFK</sequence>
<evidence type="ECO:0000313" key="2">
    <source>
        <dbReference type="EMBL" id="KAG5295559.1"/>
    </source>
</evidence>
<dbReference type="Proteomes" id="UP000670092">
    <property type="component" value="Unassembled WGS sequence"/>
</dbReference>
<dbReference type="OrthoDB" id="10620249at2759"/>
<organism evidence="2 3">
    <name type="scientific">Ajellomyces capsulatus</name>
    <name type="common">Darling's disease fungus</name>
    <name type="synonym">Histoplasma capsulatum</name>
    <dbReference type="NCBI Taxonomy" id="5037"/>
    <lineage>
        <taxon>Eukaryota</taxon>
        <taxon>Fungi</taxon>
        <taxon>Dikarya</taxon>
        <taxon>Ascomycota</taxon>
        <taxon>Pezizomycotina</taxon>
        <taxon>Eurotiomycetes</taxon>
        <taxon>Eurotiomycetidae</taxon>
        <taxon>Onygenales</taxon>
        <taxon>Ajellomycetaceae</taxon>
        <taxon>Histoplasma</taxon>
    </lineage>
</organism>
<dbReference type="EMBL" id="JAEVHI010000003">
    <property type="protein sequence ID" value="KAG5295559.1"/>
    <property type="molecule type" value="Genomic_DNA"/>
</dbReference>
<comment type="caution">
    <text evidence="2">The sequence shown here is derived from an EMBL/GenBank/DDBJ whole genome shotgun (WGS) entry which is preliminary data.</text>
</comment>
<dbReference type="VEuPathDB" id="FungiDB:I7I52_05860"/>
<reference evidence="2 3" key="1">
    <citation type="submission" date="2021-01" db="EMBL/GenBank/DDBJ databases">
        <title>Chromosome-level genome assembly of a human fungal pathogen reveals clustering of transcriptionally co-regulated genes.</title>
        <authorList>
            <person name="Voorhies M."/>
            <person name="Cohen S."/>
            <person name="Shea T.P."/>
            <person name="Petrus S."/>
            <person name="Munoz J.F."/>
            <person name="Poplawski S."/>
            <person name="Goldman W.E."/>
            <person name="Michael T."/>
            <person name="Cuomo C.A."/>
            <person name="Sil A."/>
            <person name="Beyhan S."/>
        </authorList>
    </citation>
    <scope>NUCLEOTIDE SEQUENCE [LARGE SCALE GENOMIC DNA]</scope>
    <source>
        <strain evidence="2 3">G184AR</strain>
    </source>
</reference>
<gene>
    <name evidence="2" type="ORF">I7I52_05860</name>
</gene>
<evidence type="ECO:0000256" key="1">
    <source>
        <dbReference type="SAM" id="MobiDB-lite"/>
    </source>
</evidence>
<name>A0A8H7YTW8_AJECA</name>
<protein>
    <submittedName>
        <fullName evidence="2">Uncharacterized protein</fullName>
    </submittedName>
</protein>
<proteinExistence type="predicted"/>
<evidence type="ECO:0000313" key="3">
    <source>
        <dbReference type="Proteomes" id="UP000670092"/>
    </source>
</evidence>
<accession>A0A8H7YTW8</accession>
<dbReference type="AlphaFoldDB" id="A0A8H7YTW8"/>
<feature type="region of interest" description="Disordered" evidence="1">
    <location>
        <begin position="1"/>
        <end position="36"/>
    </location>
</feature>